<feature type="region of interest" description="Disordered" evidence="1">
    <location>
        <begin position="31"/>
        <end position="50"/>
    </location>
</feature>
<comment type="caution">
    <text evidence="2">The sequence shown here is derived from an EMBL/GenBank/DDBJ whole genome shotgun (WGS) entry which is preliminary data.</text>
</comment>
<accession>A0A9K3NXE3</accession>
<evidence type="ECO:0000313" key="3">
    <source>
        <dbReference type="Proteomes" id="UP000215914"/>
    </source>
</evidence>
<sequence>MYKLFAAAQAIEFSVGCHARWSNFVVKSNEFPLASTSPPVDKKTDTKFYE</sequence>
<evidence type="ECO:0000256" key="1">
    <source>
        <dbReference type="SAM" id="MobiDB-lite"/>
    </source>
</evidence>
<name>A0A9K3NXE3_HELAN</name>
<dbReference type="Gramene" id="mRNA:HanXRQr2_Chr02g0046301">
    <property type="protein sequence ID" value="CDS:HanXRQr2_Chr02g0046301.1"/>
    <property type="gene ID" value="HanXRQr2_Chr02g0046301"/>
</dbReference>
<gene>
    <name evidence="2" type="ORF">HanXRQr2_Chr02g0046301</name>
</gene>
<proteinExistence type="predicted"/>
<organism evidence="2 3">
    <name type="scientific">Helianthus annuus</name>
    <name type="common">Common sunflower</name>
    <dbReference type="NCBI Taxonomy" id="4232"/>
    <lineage>
        <taxon>Eukaryota</taxon>
        <taxon>Viridiplantae</taxon>
        <taxon>Streptophyta</taxon>
        <taxon>Embryophyta</taxon>
        <taxon>Tracheophyta</taxon>
        <taxon>Spermatophyta</taxon>
        <taxon>Magnoliopsida</taxon>
        <taxon>eudicotyledons</taxon>
        <taxon>Gunneridae</taxon>
        <taxon>Pentapetalae</taxon>
        <taxon>asterids</taxon>
        <taxon>campanulids</taxon>
        <taxon>Asterales</taxon>
        <taxon>Asteraceae</taxon>
        <taxon>Asteroideae</taxon>
        <taxon>Heliantheae alliance</taxon>
        <taxon>Heliantheae</taxon>
        <taxon>Helianthus</taxon>
    </lineage>
</organism>
<feature type="compositionally biased region" description="Basic and acidic residues" evidence="1">
    <location>
        <begin position="40"/>
        <end position="50"/>
    </location>
</feature>
<dbReference type="AlphaFoldDB" id="A0A9K3NXE3"/>
<reference evidence="2" key="2">
    <citation type="submission" date="2020-06" db="EMBL/GenBank/DDBJ databases">
        <title>Helianthus annuus Genome sequencing and assembly Release 2.</title>
        <authorList>
            <person name="Gouzy J."/>
            <person name="Langlade N."/>
            <person name="Munos S."/>
        </authorList>
    </citation>
    <scope>NUCLEOTIDE SEQUENCE</scope>
    <source>
        <tissue evidence="2">Leaves</tissue>
    </source>
</reference>
<dbReference type="Proteomes" id="UP000215914">
    <property type="component" value="Unassembled WGS sequence"/>
</dbReference>
<keyword evidence="3" id="KW-1185">Reference proteome</keyword>
<dbReference type="EMBL" id="MNCJ02000317">
    <property type="protein sequence ID" value="KAF5816862.1"/>
    <property type="molecule type" value="Genomic_DNA"/>
</dbReference>
<evidence type="ECO:0000313" key="2">
    <source>
        <dbReference type="EMBL" id="KAF5816862.1"/>
    </source>
</evidence>
<protein>
    <submittedName>
        <fullName evidence="2">Uncharacterized protein</fullName>
    </submittedName>
</protein>
<reference evidence="2" key="1">
    <citation type="journal article" date="2017" name="Nature">
        <title>The sunflower genome provides insights into oil metabolism, flowering and Asterid evolution.</title>
        <authorList>
            <person name="Badouin H."/>
            <person name="Gouzy J."/>
            <person name="Grassa C.J."/>
            <person name="Murat F."/>
            <person name="Staton S.E."/>
            <person name="Cottret L."/>
            <person name="Lelandais-Briere C."/>
            <person name="Owens G.L."/>
            <person name="Carrere S."/>
            <person name="Mayjonade B."/>
            <person name="Legrand L."/>
            <person name="Gill N."/>
            <person name="Kane N.C."/>
            <person name="Bowers J.E."/>
            <person name="Hubner S."/>
            <person name="Bellec A."/>
            <person name="Berard A."/>
            <person name="Berges H."/>
            <person name="Blanchet N."/>
            <person name="Boniface M.C."/>
            <person name="Brunel D."/>
            <person name="Catrice O."/>
            <person name="Chaidir N."/>
            <person name="Claudel C."/>
            <person name="Donnadieu C."/>
            <person name="Faraut T."/>
            <person name="Fievet G."/>
            <person name="Helmstetter N."/>
            <person name="King M."/>
            <person name="Knapp S.J."/>
            <person name="Lai Z."/>
            <person name="Le Paslier M.C."/>
            <person name="Lippi Y."/>
            <person name="Lorenzon L."/>
            <person name="Mandel J.R."/>
            <person name="Marage G."/>
            <person name="Marchand G."/>
            <person name="Marquand E."/>
            <person name="Bret-Mestries E."/>
            <person name="Morien E."/>
            <person name="Nambeesan S."/>
            <person name="Nguyen T."/>
            <person name="Pegot-Espagnet P."/>
            <person name="Pouilly N."/>
            <person name="Raftis F."/>
            <person name="Sallet E."/>
            <person name="Schiex T."/>
            <person name="Thomas J."/>
            <person name="Vandecasteele C."/>
            <person name="Vares D."/>
            <person name="Vear F."/>
            <person name="Vautrin S."/>
            <person name="Crespi M."/>
            <person name="Mangin B."/>
            <person name="Burke J.M."/>
            <person name="Salse J."/>
            <person name="Munos S."/>
            <person name="Vincourt P."/>
            <person name="Rieseberg L.H."/>
            <person name="Langlade N.B."/>
        </authorList>
    </citation>
    <scope>NUCLEOTIDE SEQUENCE</scope>
    <source>
        <tissue evidence="2">Leaves</tissue>
    </source>
</reference>